<evidence type="ECO:0000256" key="9">
    <source>
        <dbReference type="PIRNR" id="PIRNR007871"/>
    </source>
</evidence>
<keyword evidence="4" id="KW-0812">Transmembrane</keyword>
<evidence type="ECO:0000313" key="11">
    <source>
        <dbReference type="EMBL" id="KAF2177926.1"/>
    </source>
</evidence>
<dbReference type="Pfam" id="PF12597">
    <property type="entry name" value="Cox20"/>
    <property type="match status" value="1"/>
</dbReference>
<dbReference type="PANTHER" id="PTHR31586:SF1">
    <property type="entry name" value="CYTOCHROME C OXIDASE ASSEMBLY PROTEIN COX20, MITOCHONDRIAL"/>
    <property type="match status" value="1"/>
</dbReference>
<evidence type="ECO:0000256" key="3">
    <source>
        <dbReference type="ARBA" id="ARBA00017689"/>
    </source>
</evidence>
<reference evidence="11" key="1">
    <citation type="journal article" date="2020" name="Stud. Mycol.">
        <title>101 Dothideomycetes genomes: a test case for predicting lifestyles and emergence of pathogens.</title>
        <authorList>
            <person name="Haridas S."/>
            <person name="Albert R."/>
            <person name="Binder M."/>
            <person name="Bloem J."/>
            <person name="Labutti K."/>
            <person name="Salamov A."/>
            <person name="Andreopoulos B."/>
            <person name="Baker S."/>
            <person name="Barry K."/>
            <person name="Bills G."/>
            <person name="Bluhm B."/>
            <person name="Cannon C."/>
            <person name="Castanera R."/>
            <person name="Culley D."/>
            <person name="Daum C."/>
            <person name="Ezra D."/>
            <person name="Gonzalez J."/>
            <person name="Henrissat B."/>
            <person name="Kuo A."/>
            <person name="Liang C."/>
            <person name="Lipzen A."/>
            <person name="Lutzoni F."/>
            <person name="Magnuson J."/>
            <person name="Mondo S."/>
            <person name="Nolan M."/>
            <person name="Ohm R."/>
            <person name="Pangilinan J."/>
            <person name="Park H.-J."/>
            <person name="Ramirez L."/>
            <person name="Alfaro M."/>
            <person name="Sun H."/>
            <person name="Tritt A."/>
            <person name="Yoshinaga Y."/>
            <person name="Zwiers L.-H."/>
            <person name="Turgeon B."/>
            <person name="Goodwin S."/>
            <person name="Spatafora J."/>
            <person name="Crous P."/>
            <person name="Grigoriev I."/>
        </authorList>
    </citation>
    <scope>NUCLEOTIDE SEQUENCE</scope>
    <source>
        <strain evidence="11">CBS 207.26</strain>
    </source>
</reference>
<feature type="coiled-coil region" evidence="10">
    <location>
        <begin position="96"/>
        <end position="140"/>
    </location>
</feature>
<dbReference type="GO" id="GO:0033617">
    <property type="term" value="P:mitochondrial respiratory chain complex IV assembly"/>
    <property type="evidence" value="ECO:0007669"/>
    <property type="project" value="InterPro"/>
</dbReference>
<keyword evidence="6" id="KW-1133">Transmembrane helix</keyword>
<evidence type="ECO:0000256" key="6">
    <source>
        <dbReference type="ARBA" id="ARBA00022989"/>
    </source>
</evidence>
<evidence type="ECO:0000256" key="1">
    <source>
        <dbReference type="ARBA" id="ARBA00004273"/>
    </source>
</evidence>
<evidence type="ECO:0000256" key="8">
    <source>
        <dbReference type="ARBA" id="ARBA00023136"/>
    </source>
</evidence>
<dbReference type="PANTHER" id="PTHR31586">
    <property type="entry name" value="CYTOCHROME C OXIDASE PROTEIN 20"/>
    <property type="match status" value="1"/>
</dbReference>
<dbReference type="Proteomes" id="UP000800200">
    <property type="component" value="Unassembled WGS sequence"/>
</dbReference>
<evidence type="ECO:0000313" key="12">
    <source>
        <dbReference type="Proteomes" id="UP000800200"/>
    </source>
</evidence>
<keyword evidence="7 9" id="KW-0496">Mitochondrion</keyword>
<protein>
    <recommendedName>
        <fullName evidence="3 9">Cytochrome c oxidase assembly protein COX20, mitochondrial</fullName>
    </recommendedName>
</protein>
<keyword evidence="12" id="KW-1185">Reference proteome</keyword>
<accession>A0A6A6DK23</accession>
<dbReference type="PIRSF" id="PIRSF007871">
    <property type="entry name" value="Cox20"/>
    <property type="match status" value="1"/>
</dbReference>
<organism evidence="11 12">
    <name type="scientific">Zopfia rhizophila CBS 207.26</name>
    <dbReference type="NCBI Taxonomy" id="1314779"/>
    <lineage>
        <taxon>Eukaryota</taxon>
        <taxon>Fungi</taxon>
        <taxon>Dikarya</taxon>
        <taxon>Ascomycota</taxon>
        <taxon>Pezizomycotina</taxon>
        <taxon>Dothideomycetes</taxon>
        <taxon>Dothideomycetes incertae sedis</taxon>
        <taxon>Zopfiaceae</taxon>
        <taxon>Zopfia</taxon>
    </lineage>
</organism>
<keyword evidence="5 9" id="KW-0999">Mitochondrion inner membrane</keyword>
<proteinExistence type="inferred from homology"/>
<name>A0A6A6DK23_9PEZI</name>
<dbReference type="OrthoDB" id="14603at2759"/>
<dbReference type="EMBL" id="ML994681">
    <property type="protein sequence ID" value="KAF2177926.1"/>
    <property type="molecule type" value="Genomic_DNA"/>
</dbReference>
<evidence type="ECO:0000256" key="10">
    <source>
        <dbReference type="SAM" id="Coils"/>
    </source>
</evidence>
<sequence>MPGGTAHTAGGTPADDNPSYFDAVKSLGKDYYLNFHRRPCVRDSQLTGIGSGFAFGGLAAVLRKPVYICCTYAWFGWIWTSVAAYQYCQWQRSREKAGMTRAMEIMEQKRADIEAKREARRRAKEAADRAEEGRRREEERRKTWGYWFNKNIRFW</sequence>
<evidence type="ECO:0000256" key="5">
    <source>
        <dbReference type="ARBA" id="ARBA00022792"/>
    </source>
</evidence>
<comment type="function">
    <text evidence="9">Involved in the assembly of the cytochrome c oxidase complex.</text>
</comment>
<keyword evidence="8 9" id="KW-0472">Membrane</keyword>
<evidence type="ECO:0000256" key="4">
    <source>
        <dbReference type="ARBA" id="ARBA00022692"/>
    </source>
</evidence>
<evidence type="ECO:0000256" key="7">
    <source>
        <dbReference type="ARBA" id="ARBA00023128"/>
    </source>
</evidence>
<dbReference type="InterPro" id="IPR022533">
    <property type="entry name" value="Cox20"/>
</dbReference>
<gene>
    <name evidence="11" type="ORF">K469DRAFT_696310</name>
</gene>
<dbReference type="AlphaFoldDB" id="A0A6A6DK23"/>
<comment type="similarity">
    <text evidence="2 9">Belongs to the COX20 family.</text>
</comment>
<keyword evidence="10" id="KW-0175">Coiled coil</keyword>
<comment type="subcellular location">
    <subcellularLocation>
        <location evidence="1 9">Mitochondrion inner membrane</location>
    </subcellularLocation>
</comment>
<evidence type="ECO:0000256" key="2">
    <source>
        <dbReference type="ARBA" id="ARBA00009575"/>
    </source>
</evidence>
<dbReference type="GO" id="GO:0005743">
    <property type="term" value="C:mitochondrial inner membrane"/>
    <property type="evidence" value="ECO:0007669"/>
    <property type="project" value="UniProtKB-SubCell"/>
</dbReference>